<dbReference type="HAMAP" id="MF_01331_B">
    <property type="entry name" value="Ribosomal_uL22_B"/>
    <property type="match status" value="1"/>
</dbReference>
<name>D5MK37_METO1</name>
<accession>D5MK37</accession>
<evidence type="ECO:0000256" key="3">
    <source>
        <dbReference type="ARBA" id="ARBA00022884"/>
    </source>
</evidence>
<dbReference type="GO" id="GO:0006412">
    <property type="term" value="P:translation"/>
    <property type="evidence" value="ECO:0007669"/>
    <property type="project" value="UniProtKB-UniRule"/>
</dbReference>
<keyword evidence="3 7" id="KW-0694">RNA-binding</keyword>
<dbReference type="SUPFAM" id="SSF54843">
    <property type="entry name" value="Ribosomal protein L22"/>
    <property type="match status" value="1"/>
</dbReference>
<dbReference type="Proteomes" id="UP000006898">
    <property type="component" value="Chromosome"/>
</dbReference>
<dbReference type="PATRIC" id="fig|671143.5.peg.468"/>
<protein>
    <recommendedName>
        <fullName evidence="6 7">Large ribosomal subunit protein uL22</fullName>
    </recommendedName>
</protein>
<proteinExistence type="inferred from homology"/>
<dbReference type="eggNOG" id="COG0091">
    <property type="taxonomic scope" value="Bacteria"/>
</dbReference>
<dbReference type="Pfam" id="PF00237">
    <property type="entry name" value="Ribosomal_L22"/>
    <property type="match status" value="1"/>
</dbReference>
<dbReference type="InterPro" id="IPR036394">
    <property type="entry name" value="Ribosomal_uL22_sf"/>
</dbReference>
<evidence type="ECO:0000256" key="9">
    <source>
        <dbReference type="RuleBase" id="RU004006"/>
    </source>
</evidence>
<evidence type="ECO:0000256" key="6">
    <source>
        <dbReference type="ARBA" id="ARBA00035207"/>
    </source>
</evidence>
<keyword evidence="2 7" id="KW-0699">rRNA-binding</keyword>
<dbReference type="NCBIfam" id="TIGR01044">
    <property type="entry name" value="rplV_bact"/>
    <property type="match status" value="1"/>
</dbReference>
<dbReference type="STRING" id="671143.DAMO_0544"/>
<dbReference type="InterPro" id="IPR018260">
    <property type="entry name" value="Ribosomal_uL22_CS"/>
</dbReference>
<dbReference type="InterPro" id="IPR047867">
    <property type="entry name" value="Ribosomal_uL22_bac/org-type"/>
</dbReference>
<dbReference type="KEGG" id="mox:DAMO_0544"/>
<comment type="subunit">
    <text evidence="7 9">Part of the 50S ribosomal subunit.</text>
</comment>
<gene>
    <name evidence="7 11" type="primary">rplV</name>
    <name evidence="11" type="ORF">DAMO_0544</name>
</gene>
<evidence type="ECO:0000256" key="2">
    <source>
        <dbReference type="ARBA" id="ARBA00022730"/>
    </source>
</evidence>
<comment type="function">
    <text evidence="7 10">This protein binds specifically to 23S rRNA; its binding is stimulated by other ribosomal proteins, e.g., L4, L17, and L20. It is important during the early stages of 50S assembly. It makes multiple contacts with different domains of the 23S rRNA in the assembled 50S subunit and ribosome.</text>
</comment>
<evidence type="ECO:0000313" key="11">
    <source>
        <dbReference type="EMBL" id="CBE67620.1"/>
    </source>
</evidence>
<dbReference type="CDD" id="cd00336">
    <property type="entry name" value="Ribosomal_L22"/>
    <property type="match status" value="1"/>
</dbReference>
<evidence type="ECO:0000256" key="7">
    <source>
        <dbReference type="HAMAP-Rule" id="MF_01331"/>
    </source>
</evidence>
<dbReference type="InterPro" id="IPR005727">
    <property type="entry name" value="Ribosomal_uL22_bac/chlpt-type"/>
</dbReference>
<dbReference type="EMBL" id="FP565575">
    <property type="protein sequence ID" value="CBE67620.1"/>
    <property type="molecule type" value="Genomic_DNA"/>
</dbReference>
<dbReference type="GO" id="GO:0022625">
    <property type="term" value="C:cytosolic large ribosomal subunit"/>
    <property type="evidence" value="ECO:0007669"/>
    <property type="project" value="TreeGrafter"/>
</dbReference>
<dbReference type="AlphaFoldDB" id="D5MK37"/>
<evidence type="ECO:0000313" key="12">
    <source>
        <dbReference type="Proteomes" id="UP000006898"/>
    </source>
</evidence>
<sequence>MECRAVGRFIGIPPRKARLVVDLIRGRGINQALDTVRYTKKYAARAIEKILKSALANAQHNHGAKNIDRLFVKEAFVDQGPTIKRFRPRAMGRANPIKKRSSHITIVLIEKEAAL</sequence>
<keyword evidence="5 7" id="KW-0687">Ribonucleoprotein</keyword>
<dbReference type="InterPro" id="IPR001063">
    <property type="entry name" value="Ribosomal_uL22"/>
</dbReference>
<dbReference type="GO" id="GO:0003735">
    <property type="term" value="F:structural constituent of ribosome"/>
    <property type="evidence" value="ECO:0007669"/>
    <property type="project" value="InterPro"/>
</dbReference>
<comment type="function">
    <text evidence="7">The globular domain of the protein is located near the polypeptide exit tunnel on the outside of the subunit, while an extended beta-hairpin is found that lines the wall of the exit tunnel in the center of the 70S ribosome.</text>
</comment>
<evidence type="ECO:0000256" key="8">
    <source>
        <dbReference type="RuleBase" id="RU004005"/>
    </source>
</evidence>
<dbReference type="PROSITE" id="PS00464">
    <property type="entry name" value="RIBOSOMAL_L22"/>
    <property type="match status" value="1"/>
</dbReference>
<dbReference type="Gene3D" id="3.90.470.10">
    <property type="entry name" value="Ribosomal protein L22/L17"/>
    <property type="match status" value="1"/>
</dbReference>
<evidence type="ECO:0000256" key="1">
    <source>
        <dbReference type="ARBA" id="ARBA00009451"/>
    </source>
</evidence>
<dbReference type="GO" id="GO:0019843">
    <property type="term" value="F:rRNA binding"/>
    <property type="evidence" value="ECO:0007669"/>
    <property type="project" value="UniProtKB-UniRule"/>
</dbReference>
<dbReference type="HOGENOM" id="CLU_083987_3_3_0"/>
<evidence type="ECO:0000256" key="10">
    <source>
        <dbReference type="RuleBase" id="RU004008"/>
    </source>
</evidence>
<evidence type="ECO:0000256" key="5">
    <source>
        <dbReference type="ARBA" id="ARBA00023274"/>
    </source>
</evidence>
<evidence type="ECO:0000256" key="4">
    <source>
        <dbReference type="ARBA" id="ARBA00022980"/>
    </source>
</evidence>
<dbReference type="PANTHER" id="PTHR13501">
    <property type="entry name" value="CHLOROPLAST 50S RIBOSOMAL PROTEIN L22-RELATED"/>
    <property type="match status" value="1"/>
</dbReference>
<organism evidence="11 12">
    <name type="scientific">Methylomirabilis oxygeniifera</name>
    <dbReference type="NCBI Taxonomy" id="671143"/>
    <lineage>
        <taxon>Bacteria</taxon>
        <taxon>Candidatus Methylomirabilota</taxon>
        <taxon>Candidatus Methylomirabilia</taxon>
        <taxon>Candidatus Methylomirabilales</taxon>
        <taxon>Candidatus Methylomirabilaceae</taxon>
        <taxon>Candidatus Methylomirabilis</taxon>
    </lineage>
</organism>
<keyword evidence="4 7" id="KW-0689">Ribosomal protein</keyword>
<reference evidence="11 12" key="1">
    <citation type="journal article" date="2010" name="Nature">
        <title>Nitrite-driven anaerobic methane oxidation by oxygenic bacteria.</title>
        <authorList>
            <person name="Ettwig K.F."/>
            <person name="Butler M.K."/>
            <person name="Le Paslier D."/>
            <person name="Pelletier E."/>
            <person name="Mangenot S."/>
            <person name="Kuypers M.M.M."/>
            <person name="Schreiber F."/>
            <person name="Dutilh B.E."/>
            <person name="Zedelius J."/>
            <person name="de Beer D."/>
            <person name="Gloerich J."/>
            <person name="Wessels H.J.C.T."/>
            <person name="van Allen T."/>
            <person name="Luesken F."/>
            <person name="Wu M."/>
            <person name="van de Pas-Schoonen K.T."/>
            <person name="Op den Camp H.J.M."/>
            <person name="Janssen-Megens E.M."/>
            <person name="Francoijs K-J."/>
            <person name="Stunnenberg H."/>
            <person name="Weissenbach J."/>
            <person name="Jetten M.S.M."/>
            <person name="Strous M."/>
        </authorList>
    </citation>
    <scope>NUCLEOTIDE SEQUENCE [LARGE SCALE GENOMIC DNA]</scope>
</reference>
<dbReference type="PANTHER" id="PTHR13501:SF8">
    <property type="entry name" value="LARGE RIBOSOMAL SUBUNIT PROTEIN UL22M"/>
    <property type="match status" value="1"/>
</dbReference>
<comment type="similarity">
    <text evidence="1 7 8">Belongs to the universal ribosomal protein uL22 family.</text>
</comment>